<sequence>MANPIWTNPIKHPEDVGVGAWRRRVTFDQKNMATGVPVVTLEKGCIPLRAYARIETAFNAGTTNVLVLGSAADDDGLVTSANAAATATGFKAGSGAELGVELANDTTFFAKFTQTGTAATTGVVEFIVEFINPRNWAHYSNRSQGA</sequence>
<evidence type="ECO:0000313" key="1">
    <source>
        <dbReference type="EMBL" id="CVI58780.1"/>
    </source>
</evidence>
<dbReference type="Proteomes" id="UP000192140">
    <property type="component" value="Unassembled WGS sequence"/>
</dbReference>
<accession>A0A1S7TWQ1</accession>
<evidence type="ECO:0000313" key="2">
    <source>
        <dbReference type="Proteomes" id="UP000192140"/>
    </source>
</evidence>
<proteinExistence type="predicted"/>
<organism evidence="1 2">
    <name type="scientific">Agrobacterium deltaense NCPPB 1641</name>
    <dbReference type="NCBI Taxonomy" id="1183425"/>
    <lineage>
        <taxon>Bacteria</taxon>
        <taxon>Pseudomonadati</taxon>
        <taxon>Pseudomonadota</taxon>
        <taxon>Alphaproteobacteria</taxon>
        <taxon>Hyphomicrobiales</taxon>
        <taxon>Rhizobiaceae</taxon>
        <taxon>Rhizobium/Agrobacterium group</taxon>
        <taxon>Agrobacterium</taxon>
    </lineage>
</organism>
<dbReference type="AlphaFoldDB" id="A0A1S7TWQ1"/>
<reference evidence="1" key="1">
    <citation type="submission" date="2016-01" db="EMBL/GenBank/DDBJ databases">
        <authorList>
            <person name="Regsiter A."/>
            <person name="william w."/>
        </authorList>
    </citation>
    <scope>NUCLEOTIDE SEQUENCE</scope>
    <source>
        <strain evidence="1">NCPPB 1641</strain>
    </source>
</reference>
<keyword evidence="2" id="KW-1185">Reference proteome</keyword>
<gene>
    <name evidence="1" type="ORF">AGR7A_Lc120256</name>
</gene>
<dbReference type="RefSeq" id="WP_080854109.1">
    <property type="nucleotide sequence ID" value="NZ_LT009776.1"/>
</dbReference>
<name>A0A1S7TWQ1_9HYPH</name>
<dbReference type="EMBL" id="FCNP01000033">
    <property type="protein sequence ID" value="CVI58780.1"/>
    <property type="molecule type" value="Genomic_DNA"/>
</dbReference>
<comment type="caution">
    <text evidence="1">The sequence shown here is derived from an EMBL/GenBank/DDBJ whole genome shotgun (WGS) entry which is preliminary data.</text>
</comment>
<protein>
    <submittedName>
        <fullName evidence="1">Uncharacterized protein</fullName>
    </submittedName>
</protein>